<evidence type="ECO:0000313" key="3">
    <source>
        <dbReference type="Proteomes" id="UP000249169"/>
    </source>
</evidence>
<dbReference type="PANTHER" id="PTHR30531">
    <property type="entry name" value="FLAGELLAR BIOSYNTHETIC PROTEIN FLHB"/>
    <property type="match status" value="1"/>
</dbReference>
<dbReference type="Pfam" id="PF01312">
    <property type="entry name" value="Bac_export_2"/>
    <property type="match status" value="1"/>
</dbReference>
<keyword evidence="1" id="KW-1133">Transmembrane helix</keyword>
<dbReference type="Proteomes" id="UP000249169">
    <property type="component" value="Unassembled WGS sequence"/>
</dbReference>
<name>A0A328C8U9_9DELT</name>
<dbReference type="GO" id="GO:0009306">
    <property type="term" value="P:protein secretion"/>
    <property type="evidence" value="ECO:0007669"/>
    <property type="project" value="InterPro"/>
</dbReference>
<feature type="transmembrane region" description="Helical" evidence="1">
    <location>
        <begin position="179"/>
        <end position="206"/>
    </location>
</feature>
<comment type="caution">
    <text evidence="2">The sequence shown here is derived from an EMBL/GenBank/DDBJ whole genome shotgun (WGS) entry which is preliminary data.</text>
</comment>
<feature type="transmembrane region" description="Helical" evidence="1">
    <location>
        <begin position="87"/>
        <end position="113"/>
    </location>
</feature>
<keyword evidence="1" id="KW-0812">Transmembrane</keyword>
<dbReference type="PRINTS" id="PR00950">
    <property type="entry name" value="TYPE3IMSPROT"/>
</dbReference>
<dbReference type="OrthoDB" id="9807950at2"/>
<feature type="transmembrane region" description="Helical" evidence="1">
    <location>
        <begin position="28"/>
        <end position="49"/>
    </location>
</feature>
<organism evidence="2 3">
    <name type="scientific">Lujinxingia litoralis</name>
    <dbReference type="NCBI Taxonomy" id="2211119"/>
    <lineage>
        <taxon>Bacteria</taxon>
        <taxon>Deltaproteobacteria</taxon>
        <taxon>Bradymonadales</taxon>
        <taxon>Lujinxingiaceae</taxon>
        <taxon>Lujinxingia</taxon>
    </lineage>
</organism>
<evidence type="ECO:0008006" key="4">
    <source>
        <dbReference type="Google" id="ProtNLM"/>
    </source>
</evidence>
<accession>A0A328C8U9</accession>
<dbReference type="InterPro" id="IPR029025">
    <property type="entry name" value="T3SS_substrate_exporter_C"/>
</dbReference>
<reference evidence="2 3" key="1">
    <citation type="submission" date="2018-05" db="EMBL/GenBank/DDBJ databases">
        <title>Lujinxingia marina gen. nov. sp. nov., a new facultative anaerobic member of the class Deltaproteobacteria, and proposal of Lujinxingaceae fam. nov.</title>
        <authorList>
            <person name="Li C.-M."/>
        </authorList>
    </citation>
    <scope>NUCLEOTIDE SEQUENCE [LARGE SCALE GENOMIC DNA]</scope>
    <source>
        <strain evidence="2 3">B210</strain>
    </source>
</reference>
<dbReference type="PANTHER" id="PTHR30531:SF14">
    <property type="entry name" value="SURFACE PRESENTATION OF ANTIGENS PROTEIN SPAS"/>
    <property type="match status" value="1"/>
</dbReference>
<dbReference type="InterPro" id="IPR006135">
    <property type="entry name" value="T3SS_substrate_exporter"/>
</dbReference>
<protein>
    <recommendedName>
        <fullName evidence="4">EscU/YscU/HrcU family type III secretion system export apparatus switch protein</fullName>
    </recommendedName>
</protein>
<dbReference type="GO" id="GO:0005886">
    <property type="term" value="C:plasma membrane"/>
    <property type="evidence" value="ECO:0007669"/>
    <property type="project" value="TreeGrafter"/>
</dbReference>
<keyword evidence="3" id="KW-1185">Reference proteome</keyword>
<gene>
    <name evidence="2" type="ORF">DL240_13630</name>
</gene>
<dbReference type="EMBL" id="QHKO01000006">
    <property type="protein sequence ID" value="RAL21169.1"/>
    <property type="molecule type" value="Genomic_DNA"/>
</dbReference>
<evidence type="ECO:0000313" key="2">
    <source>
        <dbReference type="EMBL" id="RAL21169.1"/>
    </source>
</evidence>
<dbReference type="AlphaFoldDB" id="A0A328C8U9"/>
<keyword evidence="1" id="KW-0472">Membrane</keyword>
<sequence length="356" mass="38368">MSEKTEKPTPKKLRQARKDGKVAKSAEFTGVAVMLAALATLALSLPLVVKELAALTARAIELSTRPTLDTTVVGALLQESLGALARALIPVLGAAFVAAALTTYLQVGALFVIKPLIPDPKRLDPVQGAKKIVSKERAVELIKNLLKLSLMGCVGYGVLRDWLPPMARAPGGELLGALGALGAATFRLTTYLVSGLIIFGVVDLLLQRHNFTKGLRMAKHEIKREHKESEGDGQIKGKRKQFHRELLAGGSLSRVRDADAVVVNPTHVAVALSYDPDAMRAPTIVASGRGVTAQVIKRAAYRHNVPVVHNVSLARALVELGDNTEIPEEFFEPVAQILRHIYNLREGASSQPQEHR</sequence>
<dbReference type="Gene3D" id="3.40.1690.10">
    <property type="entry name" value="secretion proteins EscU"/>
    <property type="match status" value="1"/>
</dbReference>
<dbReference type="RefSeq" id="WP_111730457.1">
    <property type="nucleotide sequence ID" value="NZ_QHKO01000006.1"/>
</dbReference>
<dbReference type="SUPFAM" id="SSF160544">
    <property type="entry name" value="EscU C-terminal domain-like"/>
    <property type="match status" value="1"/>
</dbReference>
<evidence type="ECO:0000256" key="1">
    <source>
        <dbReference type="SAM" id="Phobius"/>
    </source>
</evidence>
<proteinExistence type="predicted"/>